<evidence type="ECO:0000313" key="2">
    <source>
        <dbReference type="Proteomes" id="UP000828390"/>
    </source>
</evidence>
<sequence length="106" mass="11282">MSCLTKRLSPPPTWRLLPTCLAASGARSPSAARTCASTRSTAPWTARATTCSLRAGARPTPRCRGCYPRNTRMASTHPKVGPEVVFTTAFTCRVPASCPQSSFPPS</sequence>
<comment type="caution">
    <text evidence="1">The sequence shown here is derived from an EMBL/GenBank/DDBJ whole genome shotgun (WGS) entry which is preliminary data.</text>
</comment>
<reference evidence="1" key="1">
    <citation type="journal article" date="2019" name="bioRxiv">
        <title>The Genome of the Zebra Mussel, Dreissena polymorpha: A Resource for Invasive Species Research.</title>
        <authorList>
            <person name="McCartney M.A."/>
            <person name="Auch B."/>
            <person name="Kono T."/>
            <person name="Mallez S."/>
            <person name="Zhang Y."/>
            <person name="Obille A."/>
            <person name="Becker A."/>
            <person name="Abrahante J.E."/>
            <person name="Garbe J."/>
            <person name="Badalamenti J.P."/>
            <person name="Herman A."/>
            <person name="Mangelson H."/>
            <person name="Liachko I."/>
            <person name="Sullivan S."/>
            <person name="Sone E.D."/>
            <person name="Koren S."/>
            <person name="Silverstein K.A.T."/>
            <person name="Beckman K.B."/>
            <person name="Gohl D.M."/>
        </authorList>
    </citation>
    <scope>NUCLEOTIDE SEQUENCE</scope>
    <source>
        <strain evidence="1">Duluth1</strain>
        <tissue evidence="1">Whole animal</tissue>
    </source>
</reference>
<protein>
    <submittedName>
        <fullName evidence="1">Uncharacterized protein</fullName>
    </submittedName>
</protein>
<proteinExistence type="predicted"/>
<evidence type="ECO:0000313" key="1">
    <source>
        <dbReference type="EMBL" id="KAH3733123.1"/>
    </source>
</evidence>
<reference evidence="1" key="2">
    <citation type="submission" date="2020-11" db="EMBL/GenBank/DDBJ databases">
        <authorList>
            <person name="McCartney M.A."/>
            <person name="Auch B."/>
            <person name="Kono T."/>
            <person name="Mallez S."/>
            <person name="Becker A."/>
            <person name="Gohl D.M."/>
            <person name="Silverstein K.A.T."/>
            <person name="Koren S."/>
            <person name="Bechman K.B."/>
            <person name="Herman A."/>
            <person name="Abrahante J.E."/>
            <person name="Garbe J."/>
        </authorList>
    </citation>
    <scope>NUCLEOTIDE SEQUENCE</scope>
    <source>
        <strain evidence="1">Duluth1</strain>
        <tissue evidence="1">Whole animal</tissue>
    </source>
</reference>
<gene>
    <name evidence="1" type="ORF">DPMN_039548</name>
</gene>
<organism evidence="1 2">
    <name type="scientific">Dreissena polymorpha</name>
    <name type="common">Zebra mussel</name>
    <name type="synonym">Mytilus polymorpha</name>
    <dbReference type="NCBI Taxonomy" id="45954"/>
    <lineage>
        <taxon>Eukaryota</taxon>
        <taxon>Metazoa</taxon>
        <taxon>Spiralia</taxon>
        <taxon>Lophotrochozoa</taxon>
        <taxon>Mollusca</taxon>
        <taxon>Bivalvia</taxon>
        <taxon>Autobranchia</taxon>
        <taxon>Heteroconchia</taxon>
        <taxon>Euheterodonta</taxon>
        <taxon>Imparidentia</taxon>
        <taxon>Neoheterodontei</taxon>
        <taxon>Myida</taxon>
        <taxon>Dreissenoidea</taxon>
        <taxon>Dreissenidae</taxon>
        <taxon>Dreissena</taxon>
    </lineage>
</organism>
<dbReference type="EMBL" id="JAIWYP010000011">
    <property type="protein sequence ID" value="KAH3733123.1"/>
    <property type="molecule type" value="Genomic_DNA"/>
</dbReference>
<dbReference type="Proteomes" id="UP000828390">
    <property type="component" value="Unassembled WGS sequence"/>
</dbReference>
<name>A0A9D4CTF5_DREPO</name>
<dbReference type="AlphaFoldDB" id="A0A9D4CTF5"/>
<accession>A0A9D4CTF5</accession>
<keyword evidence="2" id="KW-1185">Reference proteome</keyword>